<dbReference type="GO" id="GO:0042956">
    <property type="term" value="P:maltodextrin transmembrane transport"/>
    <property type="evidence" value="ECO:0007669"/>
    <property type="project" value="TreeGrafter"/>
</dbReference>
<dbReference type="Proteomes" id="UP000677436">
    <property type="component" value="Chromosome"/>
</dbReference>
<feature type="region of interest" description="Disordered" evidence="4">
    <location>
        <begin position="413"/>
        <end position="434"/>
    </location>
</feature>
<protein>
    <submittedName>
        <fullName evidence="6">Sugar ABC transporter substrate-binding protein</fullName>
    </submittedName>
</protein>
<feature type="compositionally biased region" description="Basic and acidic residues" evidence="4">
    <location>
        <begin position="413"/>
        <end position="427"/>
    </location>
</feature>
<dbReference type="KEGG" id="pabs:JIR001_31360"/>
<feature type="signal peptide" evidence="5">
    <location>
        <begin position="1"/>
        <end position="24"/>
    </location>
</feature>
<dbReference type="PANTHER" id="PTHR30061">
    <property type="entry name" value="MALTOSE-BINDING PERIPLASMIC PROTEIN"/>
    <property type="match status" value="1"/>
</dbReference>
<dbReference type="GO" id="GO:1901982">
    <property type="term" value="F:maltose binding"/>
    <property type="evidence" value="ECO:0007669"/>
    <property type="project" value="TreeGrafter"/>
</dbReference>
<dbReference type="Gene3D" id="3.40.190.10">
    <property type="entry name" value="Periplasmic binding protein-like II"/>
    <property type="match status" value="2"/>
</dbReference>
<evidence type="ECO:0000256" key="1">
    <source>
        <dbReference type="ARBA" id="ARBA00008520"/>
    </source>
</evidence>
<dbReference type="InterPro" id="IPR006059">
    <property type="entry name" value="SBP"/>
</dbReference>
<keyword evidence="7" id="KW-1185">Reference proteome</keyword>
<evidence type="ECO:0000256" key="3">
    <source>
        <dbReference type="ARBA" id="ARBA00022729"/>
    </source>
</evidence>
<proteinExistence type="inferred from homology"/>
<dbReference type="SUPFAM" id="SSF53850">
    <property type="entry name" value="Periplasmic binding protein-like II"/>
    <property type="match status" value="1"/>
</dbReference>
<accession>A0A8D5UII8</accession>
<dbReference type="EMBL" id="AP024601">
    <property type="protein sequence ID" value="BCU83353.1"/>
    <property type="molecule type" value="Genomic_DNA"/>
</dbReference>
<dbReference type="AlphaFoldDB" id="A0A8D5UII8"/>
<gene>
    <name evidence="6" type="ORF">JIR001_31360</name>
</gene>
<dbReference type="PANTHER" id="PTHR30061:SF50">
    <property type="entry name" value="MALTOSE_MALTODEXTRIN-BINDING PERIPLASMIC PROTEIN"/>
    <property type="match status" value="1"/>
</dbReference>
<comment type="similarity">
    <text evidence="1">Belongs to the bacterial solute-binding protein 1 family.</text>
</comment>
<dbReference type="GO" id="GO:0055052">
    <property type="term" value="C:ATP-binding cassette (ABC) transporter complex, substrate-binding subunit-containing"/>
    <property type="evidence" value="ECO:0007669"/>
    <property type="project" value="TreeGrafter"/>
</dbReference>
<keyword evidence="2" id="KW-0813">Transport</keyword>
<organism evidence="6 7">
    <name type="scientific">Polycladomyces abyssicola</name>
    <dbReference type="NCBI Taxonomy" id="1125966"/>
    <lineage>
        <taxon>Bacteria</taxon>
        <taxon>Bacillati</taxon>
        <taxon>Bacillota</taxon>
        <taxon>Bacilli</taxon>
        <taxon>Bacillales</taxon>
        <taxon>Thermoactinomycetaceae</taxon>
        <taxon>Polycladomyces</taxon>
    </lineage>
</organism>
<keyword evidence="3 5" id="KW-0732">Signal</keyword>
<reference evidence="6" key="1">
    <citation type="journal article" date="2013" name="Int. J. Syst. Evol. Microbiol.">
        <title>Polycladomyces abyssicola gen. nov., sp. nov., a thermophilic filamentous bacterium isolated from hemipelagic sediment.</title>
        <authorList>
            <person name="Tsubouchi T."/>
            <person name="Shimane Y."/>
            <person name="Mori K."/>
            <person name="Usui K."/>
            <person name="Hiraki T."/>
            <person name="Tame A."/>
            <person name="Uematsu K."/>
            <person name="Maruyama T."/>
            <person name="Hatada Y."/>
        </authorList>
    </citation>
    <scope>NUCLEOTIDE SEQUENCE</scope>
    <source>
        <strain evidence="6">JIR-001</strain>
    </source>
</reference>
<sequence>MKRVGIVVMALMLMLLQVGCTSGAVDNGKVELTYWPAANPVEVQFAKEVVKEWNAKHPNIQVKMQPLPASRSTEEVLLTSIAGGTTPDVCSNINPGAIGQFVEAGGLLPIDSIDGAMEEILKRTPKETVEAFKSKDGHLYQVPWKGNPIMILYNKQHFREVGLNPDKPGLDTYSKFLAAARKLTRDTNGDGKPDIWAIAPNVEQTWWQRFFDFYPWYLAATEGKTLLKNGKADFNNPKGLQVMQFFRTLFQQKIAPQSTFKENLFVQGKVSMVITGPWALADIEKQAPKMEVGVMSIPVPDNMAGKLRITYGDPKNIAIFRSTQHPKEAWEFTKFLISKQNDVKFLKMTQQIPFRKDLAEDPSVQQYLGQKPVLDSFVRQAPYTRAIDDSDKITDVFDALSLEYQQAAVMGKKDPRKALSDAERKVNEILQRSR</sequence>
<dbReference type="CDD" id="cd14748">
    <property type="entry name" value="PBP2_UgpB"/>
    <property type="match status" value="1"/>
</dbReference>
<dbReference type="Pfam" id="PF13416">
    <property type="entry name" value="SBP_bac_8"/>
    <property type="match status" value="1"/>
</dbReference>
<dbReference type="GO" id="GO:0015768">
    <property type="term" value="P:maltose transport"/>
    <property type="evidence" value="ECO:0007669"/>
    <property type="project" value="TreeGrafter"/>
</dbReference>
<evidence type="ECO:0000256" key="5">
    <source>
        <dbReference type="SAM" id="SignalP"/>
    </source>
</evidence>
<dbReference type="RefSeq" id="WP_212773577.1">
    <property type="nucleotide sequence ID" value="NZ_AP024601.1"/>
</dbReference>
<evidence type="ECO:0000313" key="6">
    <source>
        <dbReference type="EMBL" id="BCU83353.1"/>
    </source>
</evidence>
<reference evidence="6" key="2">
    <citation type="journal article" date="2021" name="Microbiol. Resour. Announc.">
        <title>Complete Genome Sequence of Polycladomyces abyssicola JIR-001T, Isolated from Hemipelagic Sediment in Deep Seawater.</title>
        <authorList>
            <person name="Tsubouchi T."/>
            <person name="Kaneko Y."/>
        </authorList>
    </citation>
    <scope>NUCLEOTIDE SEQUENCE</scope>
    <source>
        <strain evidence="6">JIR-001</strain>
    </source>
</reference>
<evidence type="ECO:0000256" key="2">
    <source>
        <dbReference type="ARBA" id="ARBA00022448"/>
    </source>
</evidence>
<feature type="chain" id="PRO_5034489990" evidence="5">
    <location>
        <begin position="25"/>
        <end position="434"/>
    </location>
</feature>
<evidence type="ECO:0000256" key="4">
    <source>
        <dbReference type="SAM" id="MobiDB-lite"/>
    </source>
</evidence>
<name>A0A8D5UII8_9BACL</name>
<evidence type="ECO:0000313" key="7">
    <source>
        <dbReference type="Proteomes" id="UP000677436"/>
    </source>
</evidence>